<proteinExistence type="predicted"/>
<accession>A0A8S5NDZ9</accession>
<sequence>MYFKYPVAVRRLGIFIFSPIILSLHCFNETEI</sequence>
<evidence type="ECO:0000313" key="1">
    <source>
        <dbReference type="EMBL" id="DAD93029.1"/>
    </source>
</evidence>
<protein>
    <submittedName>
        <fullName evidence="1">Uncharacterized protein</fullName>
    </submittedName>
</protein>
<dbReference type="EMBL" id="BK015150">
    <property type="protein sequence ID" value="DAD93029.1"/>
    <property type="molecule type" value="Genomic_DNA"/>
</dbReference>
<reference evidence="1" key="1">
    <citation type="journal article" date="2021" name="Proc. Natl. Acad. Sci. U.S.A.">
        <title>A Catalog of Tens of Thousands of Viruses from Human Metagenomes Reveals Hidden Associations with Chronic Diseases.</title>
        <authorList>
            <person name="Tisza M.J."/>
            <person name="Buck C.B."/>
        </authorList>
    </citation>
    <scope>NUCLEOTIDE SEQUENCE</scope>
    <source>
        <strain evidence="1">CtNDP2</strain>
    </source>
</reference>
<organism evidence="1">
    <name type="scientific">Siphoviridae sp. ctNDP2</name>
    <dbReference type="NCBI Taxonomy" id="2826265"/>
    <lineage>
        <taxon>Viruses</taxon>
        <taxon>Duplodnaviria</taxon>
        <taxon>Heunggongvirae</taxon>
        <taxon>Uroviricota</taxon>
        <taxon>Caudoviricetes</taxon>
    </lineage>
</organism>
<name>A0A8S5NDZ9_9CAUD</name>